<dbReference type="STRING" id="1419482.SAMN05444266_102555"/>
<dbReference type="InterPro" id="IPR033985">
    <property type="entry name" value="SusD-like_N"/>
</dbReference>
<evidence type="ECO:0000256" key="6">
    <source>
        <dbReference type="SAM" id="SignalP"/>
    </source>
</evidence>
<dbReference type="Pfam" id="PF07980">
    <property type="entry name" value="SusD_RagB"/>
    <property type="match status" value="1"/>
</dbReference>
<dbReference type="Pfam" id="PF14322">
    <property type="entry name" value="SusD-like_3"/>
    <property type="match status" value="1"/>
</dbReference>
<keyword evidence="10" id="KW-1185">Reference proteome</keyword>
<evidence type="ECO:0000313" key="9">
    <source>
        <dbReference type="EMBL" id="SHL23608.1"/>
    </source>
</evidence>
<dbReference type="RefSeq" id="WP_073079398.1">
    <property type="nucleotide sequence ID" value="NZ_FRBL01000002.1"/>
</dbReference>
<evidence type="ECO:0000256" key="5">
    <source>
        <dbReference type="ARBA" id="ARBA00023237"/>
    </source>
</evidence>
<feature type="domain" description="SusD-like N-terminal" evidence="8">
    <location>
        <begin position="23"/>
        <end position="238"/>
    </location>
</feature>
<dbReference type="PROSITE" id="PS51257">
    <property type="entry name" value="PROKAR_LIPOPROTEIN"/>
    <property type="match status" value="1"/>
</dbReference>
<evidence type="ECO:0000256" key="1">
    <source>
        <dbReference type="ARBA" id="ARBA00004442"/>
    </source>
</evidence>
<dbReference type="Gene3D" id="1.25.40.390">
    <property type="match status" value="1"/>
</dbReference>
<dbReference type="SUPFAM" id="SSF48452">
    <property type="entry name" value="TPR-like"/>
    <property type="match status" value="1"/>
</dbReference>
<proteinExistence type="inferred from homology"/>
<organism evidence="9 10">
    <name type="scientific">Chitinophaga jiangningensis</name>
    <dbReference type="NCBI Taxonomy" id="1419482"/>
    <lineage>
        <taxon>Bacteria</taxon>
        <taxon>Pseudomonadati</taxon>
        <taxon>Bacteroidota</taxon>
        <taxon>Chitinophagia</taxon>
        <taxon>Chitinophagales</taxon>
        <taxon>Chitinophagaceae</taxon>
        <taxon>Chitinophaga</taxon>
    </lineage>
</organism>
<evidence type="ECO:0000256" key="3">
    <source>
        <dbReference type="ARBA" id="ARBA00022729"/>
    </source>
</evidence>
<evidence type="ECO:0000313" key="10">
    <source>
        <dbReference type="Proteomes" id="UP000184420"/>
    </source>
</evidence>
<name>A0A1M6YZD3_9BACT</name>
<gene>
    <name evidence="9" type="ORF">SAMN05444266_102555</name>
</gene>
<dbReference type="GO" id="GO:0009279">
    <property type="term" value="C:cell outer membrane"/>
    <property type="evidence" value="ECO:0007669"/>
    <property type="project" value="UniProtKB-SubCell"/>
</dbReference>
<feature type="chain" id="PRO_5012364612" evidence="6">
    <location>
        <begin position="26"/>
        <end position="475"/>
    </location>
</feature>
<evidence type="ECO:0000259" key="7">
    <source>
        <dbReference type="Pfam" id="PF07980"/>
    </source>
</evidence>
<dbReference type="InterPro" id="IPR012944">
    <property type="entry name" value="SusD_RagB_dom"/>
</dbReference>
<comment type="similarity">
    <text evidence="2">Belongs to the SusD family.</text>
</comment>
<dbReference type="AlphaFoldDB" id="A0A1M6YZD3"/>
<keyword evidence="3 6" id="KW-0732">Signal</keyword>
<reference evidence="9 10" key="1">
    <citation type="submission" date="2016-11" db="EMBL/GenBank/DDBJ databases">
        <authorList>
            <person name="Jaros S."/>
            <person name="Januszkiewicz K."/>
            <person name="Wedrychowicz H."/>
        </authorList>
    </citation>
    <scope>NUCLEOTIDE SEQUENCE [LARGE SCALE GENOMIC DNA]</scope>
    <source>
        <strain evidence="9 10">DSM 27406</strain>
    </source>
</reference>
<evidence type="ECO:0000259" key="8">
    <source>
        <dbReference type="Pfam" id="PF14322"/>
    </source>
</evidence>
<accession>A0A1M6YZD3</accession>
<dbReference type="Proteomes" id="UP000184420">
    <property type="component" value="Unassembled WGS sequence"/>
</dbReference>
<evidence type="ECO:0000256" key="4">
    <source>
        <dbReference type="ARBA" id="ARBA00023136"/>
    </source>
</evidence>
<evidence type="ECO:0000256" key="2">
    <source>
        <dbReference type="ARBA" id="ARBA00006275"/>
    </source>
</evidence>
<keyword evidence="5" id="KW-0998">Cell outer membrane</keyword>
<feature type="signal peptide" evidence="6">
    <location>
        <begin position="1"/>
        <end position="25"/>
    </location>
</feature>
<protein>
    <submittedName>
        <fullName evidence="9">SusD family protein</fullName>
    </submittedName>
</protein>
<dbReference type="EMBL" id="FRBL01000002">
    <property type="protein sequence ID" value="SHL23608.1"/>
    <property type="molecule type" value="Genomic_DNA"/>
</dbReference>
<comment type="subcellular location">
    <subcellularLocation>
        <location evidence="1">Cell outer membrane</location>
    </subcellularLocation>
</comment>
<feature type="domain" description="RagB/SusD" evidence="7">
    <location>
        <begin position="362"/>
        <end position="444"/>
    </location>
</feature>
<dbReference type="InterPro" id="IPR011990">
    <property type="entry name" value="TPR-like_helical_dom_sf"/>
</dbReference>
<sequence>MKILKTTFGPLLLLAVLFTSCSKWLDVKPEDRITEEAVFDSENNVSDALTGVYAQMTTSALYGKNLTMTVLDCFAQNYWCTNSSYTWYQYTTINQSDAAVAGDLQNIWNGMYLAVANLNNFIENIDHARNIAPDRIKFYKGQALALRAFLYFDLLRMWGPRYTSADSVKASIPVYDKVSVNVSDFLPATMVMDSICRDISQAEQLLETDLVTTAGYKGYNNLRMNLFAVKALKARVYLYRNNKPAAFAAAKEVIAANNPKLFPWVNPDNIKLNQDSTDKVFATEVLFGIYNKQLYSYQTQLYDENLTDARVLAGGKITAPATQNFTDKVFEGKLEDFRYSILWRLSSPLGYRSFRKYEDVKVAGYTMRYLQPLIRLSEVYYIAAEADPDPADGLNYLNTVIAARGITTKITDPARLDAEIQKEYRKEFIGEGQLWFYYKRKNITLVPTPNTTNGNLDIASGRFVFAYPDSEISSR</sequence>
<keyword evidence="4" id="KW-0472">Membrane</keyword>